<evidence type="ECO:0000313" key="2">
    <source>
        <dbReference type="EMBL" id="MFC3122649.1"/>
    </source>
</evidence>
<comment type="caution">
    <text evidence="2">The sequence shown here is derived from an EMBL/GenBank/DDBJ whole genome shotgun (WGS) entry which is preliminary data.</text>
</comment>
<accession>A0ABV7FTF4</accession>
<dbReference type="SMART" id="SM00986">
    <property type="entry name" value="UDG"/>
    <property type="match status" value="1"/>
</dbReference>
<dbReference type="GO" id="GO:0033958">
    <property type="term" value="F:DNA-deoxyinosine glycosylase activity"/>
    <property type="evidence" value="ECO:0007669"/>
    <property type="project" value="UniProtKB-EC"/>
</dbReference>
<dbReference type="InterPro" id="IPR036895">
    <property type="entry name" value="Uracil-DNA_glycosylase-like_sf"/>
</dbReference>
<proteinExistence type="predicted"/>
<feature type="domain" description="Uracil-DNA glycosylase-like" evidence="1">
    <location>
        <begin position="13"/>
        <end position="171"/>
    </location>
</feature>
<dbReference type="EC" id="3.2.2.15" evidence="2"/>
<dbReference type="SMART" id="SM00987">
    <property type="entry name" value="UreE_C"/>
    <property type="match status" value="1"/>
</dbReference>
<name>A0ABV7FTF4_9ALTE</name>
<keyword evidence="3" id="KW-1185">Reference proteome</keyword>
<dbReference type="CDD" id="cd10032">
    <property type="entry name" value="UDG-F6_HDG"/>
    <property type="match status" value="1"/>
</dbReference>
<organism evidence="2 3">
    <name type="scientific">Agaribacter flavus</name>
    <dbReference type="NCBI Taxonomy" id="1902781"/>
    <lineage>
        <taxon>Bacteria</taxon>
        <taxon>Pseudomonadati</taxon>
        <taxon>Pseudomonadota</taxon>
        <taxon>Gammaproteobacteria</taxon>
        <taxon>Alteromonadales</taxon>
        <taxon>Alteromonadaceae</taxon>
        <taxon>Agaribacter</taxon>
    </lineage>
</organism>
<keyword evidence="2" id="KW-0326">Glycosidase</keyword>
<dbReference type="InterPro" id="IPR005122">
    <property type="entry name" value="Uracil-DNA_glycosylase-like"/>
</dbReference>
<reference evidence="3" key="1">
    <citation type="journal article" date="2019" name="Int. J. Syst. Evol. Microbiol.">
        <title>The Global Catalogue of Microorganisms (GCM) 10K type strain sequencing project: providing services to taxonomists for standard genome sequencing and annotation.</title>
        <authorList>
            <consortium name="The Broad Institute Genomics Platform"/>
            <consortium name="The Broad Institute Genome Sequencing Center for Infectious Disease"/>
            <person name="Wu L."/>
            <person name="Ma J."/>
        </authorList>
    </citation>
    <scope>NUCLEOTIDE SEQUENCE [LARGE SCALE GENOMIC DNA]</scope>
    <source>
        <strain evidence="3">KCTC 52473</strain>
    </source>
</reference>
<sequence length="178" mass="20196">MLDKDVITLSSFNSVSRADAQILILGSMPGKASLEQAQYYAHPRNAFWSIMGQLLGFPTSLDYKTRLQMLIDKRVALWDVMKHCERHSSLDSDIVESSVVANDFHEFLTQHKAIQLIALNGKKAEQSFHRYVWRDLAGMFSNIEVVGLPSTSPANARMTLQEKTDYWAKHVNIPDERG</sequence>
<evidence type="ECO:0000313" key="3">
    <source>
        <dbReference type="Proteomes" id="UP001595478"/>
    </source>
</evidence>
<keyword evidence="2" id="KW-0378">Hydrolase</keyword>
<dbReference type="Proteomes" id="UP001595478">
    <property type="component" value="Unassembled WGS sequence"/>
</dbReference>
<protein>
    <submittedName>
        <fullName evidence="2">DNA-deoxyinosine glycosylase</fullName>
        <ecNumber evidence="2">3.2.2.15</ecNumber>
    </submittedName>
</protein>
<dbReference type="SUPFAM" id="SSF52141">
    <property type="entry name" value="Uracil-DNA glycosylase-like"/>
    <property type="match status" value="1"/>
</dbReference>
<dbReference type="NCBIfam" id="TIGR04274">
    <property type="entry name" value="hypoxanDNAglyco"/>
    <property type="match status" value="1"/>
</dbReference>
<dbReference type="EMBL" id="JBHRSW010000029">
    <property type="protein sequence ID" value="MFC3122649.1"/>
    <property type="molecule type" value="Genomic_DNA"/>
</dbReference>
<dbReference type="Gene3D" id="3.40.470.10">
    <property type="entry name" value="Uracil-DNA glycosylase-like domain"/>
    <property type="match status" value="1"/>
</dbReference>
<dbReference type="Pfam" id="PF03167">
    <property type="entry name" value="UDG"/>
    <property type="match status" value="1"/>
</dbReference>
<gene>
    <name evidence="2" type="ORF">ACFOHL_13570</name>
</gene>
<dbReference type="InterPro" id="IPR026353">
    <property type="entry name" value="Hypoxan-DNA_Glyclase"/>
</dbReference>
<evidence type="ECO:0000259" key="1">
    <source>
        <dbReference type="SMART" id="SM00986"/>
    </source>
</evidence>